<evidence type="ECO:0008006" key="5">
    <source>
        <dbReference type="Google" id="ProtNLM"/>
    </source>
</evidence>
<dbReference type="GO" id="GO:0003729">
    <property type="term" value="F:mRNA binding"/>
    <property type="evidence" value="ECO:0007669"/>
    <property type="project" value="UniProtKB-ARBA"/>
</dbReference>
<dbReference type="GO" id="GO:0005739">
    <property type="term" value="C:mitochondrion"/>
    <property type="evidence" value="ECO:0007669"/>
    <property type="project" value="TreeGrafter"/>
</dbReference>
<dbReference type="NCBIfam" id="TIGR00756">
    <property type="entry name" value="PPR"/>
    <property type="match status" value="2"/>
</dbReference>
<feature type="non-terminal residue" evidence="3">
    <location>
        <position position="1"/>
    </location>
</feature>
<dbReference type="Proteomes" id="UP000824469">
    <property type="component" value="Unassembled WGS sequence"/>
</dbReference>
<dbReference type="EMBL" id="JAHRHJ020000005">
    <property type="protein sequence ID" value="KAH9316109.1"/>
    <property type="molecule type" value="Genomic_DNA"/>
</dbReference>
<comment type="caution">
    <text evidence="3">The sequence shown here is derived from an EMBL/GenBank/DDBJ whole genome shotgun (WGS) entry which is preliminary data.</text>
</comment>
<dbReference type="Pfam" id="PF13812">
    <property type="entry name" value="PPR_3"/>
    <property type="match status" value="1"/>
</dbReference>
<keyword evidence="4" id="KW-1185">Reference proteome</keyword>
<evidence type="ECO:0000313" key="3">
    <source>
        <dbReference type="EMBL" id="KAH9316109.1"/>
    </source>
</evidence>
<feature type="repeat" description="PPR" evidence="2">
    <location>
        <begin position="216"/>
        <end position="250"/>
    </location>
</feature>
<dbReference type="PANTHER" id="PTHR45717">
    <property type="entry name" value="OS12G0527900 PROTEIN"/>
    <property type="match status" value="1"/>
</dbReference>
<dbReference type="PROSITE" id="PS51375">
    <property type="entry name" value="PPR"/>
    <property type="match status" value="1"/>
</dbReference>
<evidence type="ECO:0000256" key="1">
    <source>
        <dbReference type="ARBA" id="ARBA00022737"/>
    </source>
</evidence>
<sequence length="548" mass="62498">LASQRARSLVNSSPGFPARVVTSDLQAAFIWERERSLYNQSSIMNLPLFSRAFSSETFADGKVSDADENEPEEASSASLKKLTKAEFVRKVAFKKQKAVGALQEWVDEGKELDRADVQHVIRSLRRYTRYKFALQVSEWMQKHKEFELESGDHAIHIDLLAKEQGIVSAEKHFADLPEKAKNGQTHGVLLHCYVQEKLIEKAEKQFKKIEELGFQTAHTYNEMTTLYLAIGKPEKALLTFEHMKEKNVLPDRLTYILRMKACGAMSNIDGLEKVVDEVKAGDESNIDWTTYSALTNIYVKAGLLDKAESALKEAEKKAPQKSSEAYHYLMTHYGALGKKEELYRLWKSVKTDFKDFRRIPFSNYLSVLNSLVKIGDIEGAEKIFNEWKSTNSIVSCKLSNILLDAYVKKGMLEKAEKFHDDILQKQSVLNSRTWEILTEGYLKSKQMSKAVENMKEALTRAKSKEWQPKSENVKGILKHFEKEGKVEDAEKLLKLLRPFKCLNTEIYNSLLSTYVKAGQAAPKVLEEMATDNVSPDEETNRLLKLVNE</sequence>
<evidence type="ECO:0000313" key="4">
    <source>
        <dbReference type="Proteomes" id="UP000824469"/>
    </source>
</evidence>
<reference evidence="3 4" key="1">
    <citation type="journal article" date="2021" name="Nat. Plants">
        <title>The Taxus genome provides insights into paclitaxel biosynthesis.</title>
        <authorList>
            <person name="Xiong X."/>
            <person name="Gou J."/>
            <person name="Liao Q."/>
            <person name="Li Y."/>
            <person name="Zhou Q."/>
            <person name="Bi G."/>
            <person name="Li C."/>
            <person name="Du R."/>
            <person name="Wang X."/>
            <person name="Sun T."/>
            <person name="Guo L."/>
            <person name="Liang H."/>
            <person name="Lu P."/>
            <person name="Wu Y."/>
            <person name="Zhang Z."/>
            <person name="Ro D.K."/>
            <person name="Shang Y."/>
            <person name="Huang S."/>
            <person name="Yan J."/>
        </authorList>
    </citation>
    <scope>NUCLEOTIDE SEQUENCE [LARGE SCALE GENOMIC DNA]</scope>
    <source>
        <strain evidence="3">Ta-2019</strain>
    </source>
</reference>
<name>A0AA38G865_TAXCH</name>
<dbReference type="OMA" id="EICEWMT"/>
<dbReference type="SUPFAM" id="SSF48452">
    <property type="entry name" value="TPR-like"/>
    <property type="match status" value="2"/>
</dbReference>
<proteinExistence type="predicted"/>
<dbReference type="Gene3D" id="1.25.40.10">
    <property type="entry name" value="Tetratricopeptide repeat domain"/>
    <property type="match status" value="5"/>
</dbReference>
<dbReference type="InterPro" id="IPR011990">
    <property type="entry name" value="TPR-like_helical_dom_sf"/>
</dbReference>
<evidence type="ECO:0000256" key="2">
    <source>
        <dbReference type="PROSITE-ProRule" id="PRU00708"/>
    </source>
</evidence>
<dbReference type="InterPro" id="IPR002885">
    <property type="entry name" value="PPR_rpt"/>
</dbReference>
<dbReference type="PANTHER" id="PTHR45717:SF15">
    <property type="entry name" value="AGL218WP"/>
    <property type="match status" value="1"/>
</dbReference>
<gene>
    <name evidence="3" type="ORF">KI387_024736</name>
</gene>
<dbReference type="Pfam" id="PF01535">
    <property type="entry name" value="PPR"/>
    <property type="match status" value="4"/>
</dbReference>
<organism evidence="3 4">
    <name type="scientific">Taxus chinensis</name>
    <name type="common">Chinese yew</name>
    <name type="synonym">Taxus wallichiana var. chinensis</name>
    <dbReference type="NCBI Taxonomy" id="29808"/>
    <lineage>
        <taxon>Eukaryota</taxon>
        <taxon>Viridiplantae</taxon>
        <taxon>Streptophyta</taxon>
        <taxon>Embryophyta</taxon>
        <taxon>Tracheophyta</taxon>
        <taxon>Spermatophyta</taxon>
        <taxon>Pinopsida</taxon>
        <taxon>Pinidae</taxon>
        <taxon>Conifers II</taxon>
        <taxon>Cupressales</taxon>
        <taxon>Taxaceae</taxon>
        <taxon>Taxus</taxon>
    </lineage>
</organism>
<keyword evidence="1" id="KW-0677">Repeat</keyword>
<dbReference type="AlphaFoldDB" id="A0AA38G865"/>
<protein>
    <recommendedName>
        <fullName evidence="5">Pentatricopeptide repeat-containing protein</fullName>
    </recommendedName>
</protein>
<accession>A0AA38G865</accession>